<protein>
    <submittedName>
        <fullName evidence="2">Uncharacterized protein</fullName>
    </submittedName>
</protein>
<dbReference type="AlphaFoldDB" id="A0A1I5W9E9"/>
<keyword evidence="1" id="KW-0812">Transmembrane</keyword>
<accession>A0A1I5W9E9</accession>
<sequence>MQDDSQARRGRAIALLIAGTGLFWIAATALGAYLGWDQRTRALCDLVALAAFGYAIFMLYGLWRDRQKDKD</sequence>
<evidence type="ECO:0000313" key="3">
    <source>
        <dbReference type="Proteomes" id="UP000243106"/>
    </source>
</evidence>
<dbReference type="Pfam" id="PF17272">
    <property type="entry name" value="DUF5337"/>
    <property type="match status" value="1"/>
</dbReference>
<evidence type="ECO:0000256" key="1">
    <source>
        <dbReference type="SAM" id="Phobius"/>
    </source>
</evidence>
<feature type="transmembrane region" description="Helical" evidence="1">
    <location>
        <begin position="46"/>
        <end position="63"/>
    </location>
</feature>
<proteinExistence type="predicted"/>
<dbReference type="InterPro" id="IPR020308">
    <property type="entry name" value="Uncharacterised_Ynq1"/>
</dbReference>
<keyword evidence="1" id="KW-1133">Transmembrane helix</keyword>
<keyword evidence="1" id="KW-0472">Membrane</keyword>
<keyword evidence="3" id="KW-1185">Reference proteome</keyword>
<name>A0A1I5W9E9_9RHOB</name>
<gene>
    <name evidence="2" type="ORF">SAMN05421853_102208</name>
</gene>
<dbReference type="RefSeq" id="WP_093009480.1">
    <property type="nucleotide sequence ID" value="NZ_FOXV01000002.1"/>
</dbReference>
<feature type="transmembrane region" description="Helical" evidence="1">
    <location>
        <begin position="12"/>
        <end position="34"/>
    </location>
</feature>
<reference evidence="3" key="1">
    <citation type="submission" date="2016-10" db="EMBL/GenBank/DDBJ databases">
        <authorList>
            <person name="Varghese N."/>
            <person name="Submissions S."/>
        </authorList>
    </citation>
    <scope>NUCLEOTIDE SEQUENCE [LARGE SCALE GENOMIC DNA]</scope>
    <source>
        <strain evidence="3">JCM 10271</strain>
    </source>
</reference>
<organism evidence="2 3">
    <name type="scientific">Roseivivax halotolerans</name>
    <dbReference type="NCBI Taxonomy" id="93684"/>
    <lineage>
        <taxon>Bacteria</taxon>
        <taxon>Pseudomonadati</taxon>
        <taxon>Pseudomonadota</taxon>
        <taxon>Alphaproteobacteria</taxon>
        <taxon>Rhodobacterales</taxon>
        <taxon>Roseobacteraceae</taxon>
        <taxon>Roseivivax</taxon>
    </lineage>
</organism>
<evidence type="ECO:0000313" key="2">
    <source>
        <dbReference type="EMBL" id="SFQ16382.1"/>
    </source>
</evidence>
<dbReference type="Proteomes" id="UP000243106">
    <property type="component" value="Unassembled WGS sequence"/>
</dbReference>
<dbReference type="EMBL" id="FOXV01000002">
    <property type="protein sequence ID" value="SFQ16382.1"/>
    <property type="molecule type" value="Genomic_DNA"/>
</dbReference>
<dbReference type="STRING" id="93684.SAMN05421853_102208"/>